<dbReference type="eggNOG" id="ENOG5030SZG">
    <property type="taxonomic scope" value="Bacteria"/>
</dbReference>
<dbReference type="EMBL" id="AVCK01000017">
    <property type="protein sequence ID" value="KFN46367.1"/>
    <property type="molecule type" value="Genomic_DNA"/>
</dbReference>
<dbReference type="AlphaFoldDB" id="A0A091B492"/>
<organism evidence="2 3">
    <name type="scientific">Arenimonas metalli CF5-1</name>
    <dbReference type="NCBI Taxonomy" id="1384056"/>
    <lineage>
        <taxon>Bacteria</taxon>
        <taxon>Pseudomonadati</taxon>
        <taxon>Pseudomonadota</taxon>
        <taxon>Gammaproteobacteria</taxon>
        <taxon>Lysobacterales</taxon>
        <taxon>Lysobacteraceae</taxon>
        <taxon>Arenimonas</taxon>
    </lineage>
</organism>
<dbReference type="OrthoDB" id="6194714at2"/>
<comment type="caution">
    <text evidence="2">The sequence shown here is derived from an EMBL/GenBank/DDBJ whole genome shotgun (WGS) entry which is preliminary data.</text>
</comment>
<keyword evidence="1" id="KW-0732">Signal</keyword>
<dbReference type="RefSeq" id="WP_034212144.1">
    <property type="nucleotide sequence ID" value="NZ_AVCK01000017.1"/>
</dbReference>
<dbReference type="PROSITE" id="PS51257">
    <property type="entry name" value="PROKAR_LIPOPROTEIN"/>
    <property type="match status" value="1"/>
</dbReference>
<dbReference type="STRING" id="1384056.N787_10915"/>
<evidence type="ECO:0000313" key="3">
    <source>
        <dbReference type="Proteomes" id="UP000029393"/>
    </source>
</evidence>
<evidence type="ECO:0008006" key="4">
    <source>
        <dbReference type="Google" id="ProtNLM"/>
    </source>
</evidence>
<evidence type="ECO:0000313" key="2">
    <source>
        <dbReference type="EMBL" id="KFN46367.1"/>
    </source>
</evidence>
<feature type="signal peptide" evidence="1">
    <location>
        <begin position="1"/>
        <end position="24"/>
    </location>
</feature>
<feature type="chain" id="PRO_5001870816" description="Secreted protein" evidence="1">
    <location>
        <begin position="25"/>
        <end position="310"/>
    </location>
</feature>
<evidence type="ECO:0000256" key="1">
    <source>
        <dbReference type="SAM" id="SignalP"/>
    </source>
</evidence>
<protein>
    <recommendedName>
        <fullName evidence="4">Secreted protein</fullName>
    </recommendedName>
</protein>
<accession>A0A091B492</accession>
<keyword evidence="3" id="KW-1185">Reference proteome</keyword>
<reference evidence="2 3" key="1">
    <citation type="submission" date="2013-09" db="EMBL/GenBank/DDBJ databases">
        <title>Genome sequencing of Arenimonas metalli.</title>
        <authorList>
            <person name="Chen F."/>
            <person name="Wang G."/>
        </authorList>
    </citation>
    <scope>NUCLEOTIDE SEQUENCE [LARGE SCALE GENOMIC DNA]</scope>
    <source>
        <strain evidence="2 3">CF5-1</strain>
    </source>
</reference>
<dbReference type="Proteomes" id="UP000029393">
    <property type="component" value="Unassembled WGS sequence"/>
</dbReference>
<sequence length="310" mass="33138">MTPRLPLRALLALLLFALVLVACKRETPADQARAPGDPVEAVESMAAALRQNDLVRYGHLSLPPDLHARSAALWDRRAAEAEPASDEDAEKYDRLMARLLAPGAEEDLARDLDQQLARLEQEIGGQWPLMQATATIFLTAAIQANTELSEDEKAHGAEVATQLIDWADPALFTDRERGRQAIAVAVDTARELQLPTLAEARALTHGPAMEKAGIALAGTKSLLRVYGLDLDAMLDGVDAELVSAEGDTATVKVSYPLQGKTVAFEMEMLRRDGAWYGANAVRDAEAELAEAEAGIADLAAPASDGDGAAR</sequence>
<proteinExistence type="predicted"/>
<dbReference type="PATRIC" id="fig|1384056.3.peg.1403"/>
<name>A0A091B492_9GAMM</name>
<gene>
    <name evidence="2" type="ORF">N787_10915</name>
</gene>